<dbReference type="Gene3D" id="3.40.30.10">
    <property type="entry name" value="Glutaredoxin"/>
    <property type="match status" value="1"/>
</dbReference>
<dbReference type="AlphaFoldDB" id="A0A4C1UKE4"/>
<evidence type="ECO:0000256" key="9">
    <source>
        <dbReference type="ARBA" id="ARBA00023136"/>
    </source>
</evidence>
<dbReference type="PANTHER" id="PTHR46107">
    <property type="entry name" value="DUMPY: SHORTER THAN WILD-TYPE"/>
    <property type="match status" value="1"/>
</dbReference>
<gene>
    <name evidence="16" type="primary">TMX1</name>
    <name evidence="16" type="ORF">EVAR_16500_1</name>
</gene>
<dbReference type="PANTHER" id="PTHR46107:SF3">
    <property type="entry name" value="THIOREDOXIN DOMAIN-CONTAINING PROTEIN"/>
    <property type="match status" value="1"/>
</dbReference>
<evidence type="ECO:0000256" key="13">
    <source>
        <dbReference type="SAM" id="Phobius"/>
    </source>
</evidence>
<keyword evidence="4 13" id="KW-0812">Transmembrane</keyword>
<evidence type="ECO:0000256" key="5">
    <source>
        <dbReference type="ARBA" id="ARBA00022729"/>
    </source>
</evidence>
<evidence type="ECO:0000259" key="15">
    <source>
        <dbReference type="PROSITE" id="PS51352"/>
    </source>
</evidence>
<evidence type="ECO:0000256" key="14">
    <source>
        <dbReference type="SAM" id="SignalP"/>
    </source>
</evidence>
<dbReference type="InterPro" id="IPR013766">
    <property type="entry name" value="Thioredoxin_domain"/>
</dbReference>
<keyword evidence="6" id="KW-0256">Endoplasmic reticulum</keyword>
<accession>A0A4C1UKE4</accession>
<comment type="subcellular location">
    <subcellularLocation>
        <location evidence="1">Endoplasmic reticulum membrane</location>
        <topology evidence="1">Single-pass type I membrane protein</topology>
    </subcellularLocation>
</comment>
<dbReference type="Proteomes" id="UP000299102">
    <property type="component" value="Unassembled WGS sequence"/>
</dbReference>
<feature type="domain" description="Thioredoxin" evidence="15">
    <location>
        <begin position="18"/>
        <end position="130"/>
    </location>
</feature>
<dbReference type="GO" id="GO:0005789">
    <property type="term" value="C:endoplasmic reticulum membrane"/>
    <property type="evidence" value="ECO:0007669"/>
    <property type="project" value="UniProtKB-SubCell"/>
</dbReference>
<evidence type="ECO:0000256" key="12">
    <source>
        <dbReference type="SAM" id="MobiDB-lite"/>
    </source>
</evidence>
<protein>
    <submittedName>
        <fullName evidence="16">Thioredoxin-related transmembrane protein 1</fullName>
    </submittedName>
</protein>
<proteinExistence type="predicted"/>
<keyword evidence="7" id="KW-0249">Electron transport</keyword>
<feature type="signal peptide" evidence="14">
    <location>
        <begin position="1"/>
        <end position="22"/>
    </location>
</feature>
<evidence type="ECO:0000256" key="2">
    <source>
        <dbReference type="ARBA" id="ARBA00022448"/>
    </source>
</evidence>
<sequence length="269" mass="30198">MARVQKTLQFLLFSVYLCVVYCRLSDIDSLVKDLNEDNWKDILQGEWMVEFYAPWCPACNALQPAWRELSTKLSEAKAAAVDVTQAPGLSGRFVVTALPTIYHVKNGEFRQYKGPRDAQSMVEFVHSQRWKQTEPIPSWKAPDSFQMSLVANFFKLSQILRTVHNTLMETYGLPTWGSYLIFAIATIFTGALLGLILVCAIDFLYPPKKLGKILIKQSELDALATGDQDSRNKSDDDTELINDDIVDESEAARADSDAEKNSPSDVSTT</sequence>
<feature type="chain" id="PRO_5020031372" evidence="14">
    <location>
        <begin position="23"/>
        <end position="269"/>
    </location>
</feature>
<dbReference type="OrthoDB" id="7869097at2759"/>
<evidence type="ECO:0000313" key="17">
    <source>
        <dbReference type="Proteomes" id="UP000299102"/>
    </source>
</evidence>
<reference evidence="16 17" key="1">
    <citation type="journal article" date="2019" name="Commun. Biol.">
        <title>The bagworm genome reveals a unique fibroin gene that provides high tensile strength.</title>
        <authorList>
            <person name="Kono N."/>
            <person name="Nakamura H."/>
            <person name="Ohtoshi R."/>
            <person name="Tomita M."/>
            <person name="Numata K."/>
            <person name="Arakawa K."/>
        </authorList>
    </citation>
    <scope>NUCLEOTIDE SEQUENCE [LARGE SCALE GENOMIC DNA]</scope>
</reference>
<dbReference type="EMBL" id="BGZK01000186">
    <property type="protein sequence ID" value="GBP26918.1"/>
    <property type="molecule type" value="Genomic_DNA"/>
</dbReference>
<dbReference type="InterPro" id="IPR052454">
    <property type="entry name" value="TMX_domain-containing"/>
</dbReference>
<keyword evidence="2" id="KW-0813">Transport</keyword>
<keyword evidence="17" id="KW-1185">Reference proteome</keyword>
<keyword evidence="9 13" id="KW-0472">Membrane</keyword>
<evidence type="ECO:0000256" key="6">
    <source>
        <dbReference type="ARBA" id="ARBA00022824"/>
    </source>
</evidence>
<keyword evidence="3" id="KW-0597">Phosphoprotein</keyword>
<evidence type="ECO:0000256" key="4">
    <source>
        <dbReference type="ARBA" id="ARBA00022692"/>
    </source>
</evidence>
<dbReference type="PROSITE" id="PS00194">
    <property type="entry name" value="THIOREDOXIN_1"/>
    <property type="match status" value="1"/>
</dbReference>
<feature type="region of interest" description="Disordered" evidence="12">
    <location>
        <begin position="249"/>
        <end position="269"/>
    </location>
</feature>
<feature type="transmembrane region" description="Helical" evidence="13">
    <location>
        <begin position="176"/>
        <end position="205"/>
    </location>
</feature>
<keyword evidence="10" id="KW-1015">Disulfide bond</keyword>
<keyword evidence="11" id="KW-0676">Redox-active center</keyword>
<name>A0A4C1UKE4_EUMVA</name>
<evidence type="ECO:0000256" key="7">
    <source>
        <dbReference type="ARBA" id="ARBA00022982"/>
    </source>
</evidence>
<evidence type="ECO:0000256" key="8">
    <source>
        <dbReference type="ARBA" id="ARBA00022989"/>
    </source>
</evidence>
<organism evidence="16 17">
    <name type="scientific">Eumeta variegata</name>
    <name type="common">Bagworm moth</name>
    <name type="synonym">Eumeta japonica</name>
    <dbReference type="NCBI Taxonomy" id="151549"/>
    <lineage>
        <taxon>Eukaryota</taxon>
        <taxon>Metazoa</taxon>
        <taxon>Ecdysozoa</taxon>
        <taxon>Arthropoda</taxon>
        <taxon>Hexapoda</taxon>
        <taxon>Insecta</taxon>
        <taxon>Pterygota</taxon>
        <taxon>Neoptera</taxon>
        <taxon>Endopterygota</taxon>
        <taxon>Lepidoptera</taxon>
        <taxon>Glossata</taxon>
        <taxon>Ditrysia</taxon>
        <taxon>Tineoidea</taxon>
        <taxon>Psychidae</taxon>
        <taxon>Oiketicinae</taxon>
        <taxon>Eumeta</taxon>
    </lineage>
</organism>
<feature type="compositionally biased region" description="Basic and acidic residues" evidence="12">
    <location>
        <begin position="250"/>
        <end position="262"/>
    </location>
</feature>
<evidence type="ECO:0000256" key="1">
    <source>
        <dbReference type="ARBA" id="ARBA00004115"/>
    </source>
</evidence>
<comment type="caution">
    <text evidence="16">The sequence shown here is derived from an EMBL/GenBank/DDBJ whole genome shotgun (WGS) entry which is preliminary data.</text>
</comment>
<dbReference type="PROSITE" id="PS51352">
    <property type="entry name" value="THIOREDOXIN_2"/>
    <property type="match status" value="1"/>
</dbReference>
<evidence type="ECO:0000256" key="3">
    <source>
        <dbReference type="ARBA" id="ARBA00022553"/>
    </source>
</evidence>
<dbReference type="Pfam" id="PF00085">
    <property type="entry name" value="Thioredoxin"/>
    <property type="match status" value="1"/>
</dbReference>
<evidence type="ECO:0000256" key="10">
    <source>
        <dbReference type="ARBA" id="ARBA00023157"/>
    </source>
</evidence>
<dbReference type="GO" id="GO:0015036">
    <property type="term" value="F:disulfide oxidoreductase activity"/>
    <property type="evidence" value="ECO:0007669"/>
    <property type="project" value="TreeGrafter"/>
</dbReference>
<evidence type="ECO:0000256" key="11">
    <source>
        <dbReference type="ARBA" id="ARBA00023284"/>
    </source>
</evidence>
<keyword evidence="8 13" id="KW-1133">Transmembrane helix</keyword>
<dbReference type="SUPFAM" id="SSF52833">
    <property type="entry name" value="Thioredoxin-like"/>
    <property type="match status" value="1"/>
</dbReference>
<keyword evidence="5 14" id="KW-0732">Signal</keyword>
<evidence type="ECO:0000313" key="16">
    <source>
        <dbReference type="EMBL" id="GBP26918.1"/>
    </source>
</evidence>
<dbReference type="InterPro" id="IPR017937">
    <property type="entry name" value="Thioredoxin_CS"/>
</dbReference>
<dbReference type="STRING" id="151549.A0A4C1UKE4"/>
<dbReference type="InterPro" id="IPR036249">
    <property type="entry name" value="Thioredoxin-like_sf"/>
</dbReference>